<evidence type="ECO:0000259" key="2">
    <source>
        <dbReference type="Pfam" id="PF00582"/>
    </source>
</evidence>
<dbReference type="Proteomes" id="UP000030321">
    <property type="component" value="Unassembled WGS sequence"/>
</dbReference>
<dbReference type="SUPFAM" id="SSF52402">
    <property type="entry name" value="Adenine nucleotide alpha hydrolases-like"/>
    <property type="match status" value="1"/>
</dbReference>
<evidence type="ECO:0000313" key="3">
    <source>
        <dbReference type="EMBL" id="GAL94066.1"/>
    </source>
</evidence>
<protein>
    <recommendedName>
        <fullName evidence="2">UspA domain-containing protein</fullName>
    </recommendedName>
</protein>
<dbReference type="PANTHER" id="PTHR46268">
    <property type="entry name" value="STRESS RESPONSE PROTEIN NHAX"/>
    <property type="match status" value="1"/>
</dbReference>
<dbReference type="Gene3D" id="3.40.50.620">
    <property type="entry name" value="HUPs"/>
    <property type="match status" value="1"/>
</dbReference>
<accession>A0A0A1VXR5</accession>
<dbReference type="InterPro" id="IPR006016">
    <property type="entry name" value="UspA"/>
</dbReference>
<dbReference type="PIRSF" id="PIRSF006276">
    <property type="entry name" value="UspA"/>
    <property type="match status" value="1"/>
</dbReference>
<proteinExistence type="inferred from homology"/>
<evidence type="ECO:0000256" key="1">
    <source>
        <dbReference type="ARBA" id="ARBA00008791"/>
    </source>
</evidence>
<reference evidence="4" key="1">
    <citation type="journal article" date="2015" name="Genome">
        <title>Whole Genome Sequence of the Non-Microcystin-Producing Microcystis aeruginosa Strain NIES-44.</title>
        <authorList>
            <person name="Okano K."/>
            <person name="Miyata N."/>
            <person name="Ozaki Y."/>
        </authorList>
    </citation>
    <scope>NUCLEOTIDE SEQUENCE [LARGE SCALE GENOMIC DNA]</scope>
    <source>
        <strain evidence="4">NIES-44</strain>
    </source>
</reference>
<dbReference type="InterPro" id="IPR014729">
    <property type="entry name" value="Rossmann-like_a/b/a_fold"/>
</dbReference>
<dbReference type="EMBL" id="BBPA01000052">
    <property type="protein sequence ID" value="GAL94066.1"/>
    <property type="molecule type" value="Genomic_DNA"/>
</dbReference>
<dbReference type="CDD" id="cd00293">
    <property type="entry name" value="USP-like"/>
    <property type="match status" value="1"/>
</dbReference>
<comment type="similarity">
    <text evidence="1">Belongs to the universal stress protein A family.</text>
</comment>
<dbReference type="AlphaFoldDB" id="A0A0A1VXR5"/>
<dbReference type="PRINTS" id="PR01438">
    <property type="entry name" value="UNVRSLSTRESS"/>
</dbReference>
<dbReference type="PANTHER" id="PTHR46268:SF8">
    <property type="entry name" value="UNIVERSAL STRESS PROTEIN SLL1388"/>
    <property type="match status" value="1"/>
</dbReference>
<gene>
    <name evidence="3" type="ORF">N44_02646</name>
</gene>
<name>A0A0A1VXR5_MICAE</name>
<organism evidence="3 4">
    <name type="scientific">Microcystis aeruginosa NIES-44</name>
    <dbReference type="NCBI Taxonomy" id="449439"/>
    <lineage>
        <taxon>Bacteria</taxon>
        <taxon>Bacillati</taxon>
        <taxon>Cyanobacteriota</taxon>
        <taxon>Cyanophyceae</taxon>
        <taxon>Oscillatoriophycideae</taxon>
        <taxon>Chroococcales</taxon>
        <taxon>Microcystaceae</taxon>
        <taxon>Microcystis</taxon>
    </lineage>
</organism>
<dbReference type="InterPro" id="IPR006015">
    <property type="entry name" value="Universal_stress_UspA"/>
</dbReference>
<sequence length="169" mass="19089">MYQKILIAIDLSEMGDSVFKEAVSLASKYEANLLLLHVLSPEEDYSPLPIPPNLADIYPAQGNDLTLDFWRQQWEEFEQKGVEMLQKRANQAVEMGVKGEYRQIYGHAAKTICKVAREENIDLIVIGRRGRSGLGELFLGSVSNYVLHHAPCSVLIVQHHHFTKLAVKT</sequence>
<dbReference type="Pfam" id="PF00582">
    <property type="entry name" value="Usp"/>
    <property type="match status" value="1"/>
</dbReference>
<comment type="caution">
    <text evidence="3">The sequence shown here is derived from an EMBL/GenBank/DDBJ whole genome shotgun (WGS) entry which is preliminary data.</text>
</comment>
<dbReference type="RefSeq" id="WP_045360031.1">
    <property type="nucleotide sequence ID" value="NZ_BBPA01000052.1"/>
</dbReference>
<evidence type="ECO:0000313" key="4">
    <source>
        <dbReference type="Proteomes" id="UP000030321"/>
    </source>
</evidence>
<feature type="domain" description="UspA" evidence="2">
    <location>
        <begin position="1"/>
        <end position="157"/>
    </location>
</feature>